<dbReference type="InterPro" id="IPR036770">
    <property type="entry name" value="Ankyrin_rpt-contain_sf"/>
</dbReference>
<dbReference type="PANTHER" id="PTHR48005:SF13">
    <property type="entry name" value="SERINE_THREONINE-PROTEIN KINASE DDB_G0278509-RELATED"/>
    <property type="match status" value="1"/>
</dbReference>
<keyword evidence="7 13" id="KW-0547">Nucleotide-binding</keyword>
<dbReference type="InterPro" id="IPR056597">
    <property type="entry name" value="ARM_LRRK2"/>
</dbReference>
<dbReference type="InterPro" id="IPR000719">
    <property type="entry name" value="Prot_kinase_dom"/>
</dbReference>
<evidence type="ECO:0000256" key="10">
    <source>
        <dbReference type="ARBA" id="ARBA00023134"/>
    </source>
</evidence>
<feature type="region of interest" description="Disordered" evidence="14">
    <location>
        <begin position="917"/>
        <end position="936"/>
    </location>
</feature>
<dbReference type="FunFam" id="3.40.50.300:FF:000656">
    <property type="entry name" value="Leucine-rich repeat serine/threonine-protein kinase 2"/>
    <property type="match status" value="1"/>
</dbReference>
<dbReference type="InterPro" id="IPR020859">
    <property type="entry name" value="ROC"/>
</dbReference>
<dbReference type="InterPro" id="IPR011989">
    <property type="entry name" value="ARM-like"/>
</dbReference>
<dbReference type="FunFam" id="3.80.10.10:FF:000110">
    <property type="entry name" value="Leucine-rich repeat serine/threonine-protein kinase 2"/>
    <property type="match status" value="1"/>
</dbReference>
<organism evidence="17 18">
    <name type="scientific">Culter alburnus</name>
    <name type="common">Topmouth culter</name>
    <dbReference type="NCBI Taxonomy" id="194366"/>
    <lineage>
        <taxon>Eukaryota</taxon>
        <taxon>Metazoa</taxon>
        <taxon>Chordata</taxon>
        <taxon>Craniata</taxon>
        <taxon>Vertebrata</taxon>
        <taxon>Euteleostomi</taxon>
        <taxon>Actinopterygii</taxon>
        <taxon>Neopterygii</taxon>
        <taxon>Teleostei</taxon>
        <taxon>Ostariophysi</taxon>
        <taxon>Cypriniformes</taxon>
        <taxon>Xenocyprididae</taxon>
        <taxon>Xenocypridinae</taxon>
        <taxon>Culter</taxon>
    </lineage>
</organism>
<dbReference type="SUPFAM" id="SSF50978">
    <property type="entry name" value="WD40 repeat-like"/>
    <property type="match status" value="1"/>
</dbReference>
<dbReference type="Gene3D" id="1.10.510.10">
    <property type="entry name" value="Transferase(Phosphotransferase) domain 1"/>
    <property type="match status" value="1"/>
</dbReference>
<feature type="binding site" evidence="13">
    <location>
        <position position="1896"/>
    </location>
    <ligand>
        <name>ATP</name>
        <dbReference type="ChEBI" id="CHEBI:30616"/>
    </ligand>
</feature>
<dbReference type="SUPFAM" id="SSF52540">
    <property type="entry name" value="P-loop containing nucleoside triphosphate hydrolases"/>
    <property type="match status" value="1"/>
</dbReference>
<evidence type="ECO:0000256" key="1">
    <source>
        <dbReference type="ARBA" id="ARBA00001946"/>
    </source>
</evidence>
<dbReference type="PROSITE" id="PS00108">
    <property type="entry name" value="PROTEIN_KINASE_ST"/>
    <property type="match status" value="1"/>
</dbReference>
<dbReference type="InterPro" id="IPR056593">
    <property type="entry name" value="ANK_LRRK2"/>
</dbReference>
<dbReference type="Pfam" id="PF23745">
    <property type="entry name" value="ANK_LRRK2"/>
    <property type="match status" value="1"/>
</dbReference>
<dbReference type="PANTHER" id="PTHR48005">
    <property type="entry name" value="LEUCINE RICH REPEAT KINASE 2"/>
    <property type="match status" value="1"/>
</dbReference>
<dbReference type="InterPro" id="IPR032675">
    <property type="entry name" value="LRR_dom_sf"/>
</dbReference>
<feature type="domain" description="Protein kinase" evidence="15">
    <location>
        <begin position="1869"/>
        <end position="2132"/>
    </location>
</feature>
<evidence type="ECO:0000256" key="12">
    <source>
        <dbReference type="ARBA" id="ARBA00048679"/>
    </source>
</evidence>
<dbReference type="InterPro" id="IPR015943">
    <property type="entry name" value="WD40/YVTN_repeat-like_dom_sf"/>
</dbReference>
<dbReference type="GO" id="GO:0009966">
    <property type="term" value="P:regulation of signal transduction"/>
    <property type="evidence" value="ECO:0007669"/>
    <property type="project" value="UniProtKB-ARBA"/>
</dbReference>
<evidence type="ECO:0000256" key="6">
    <source>
        <dbReference type="ARBA" id="ARBA00022737"/>
    </source>
</evidence>
<evidence type="ECO:0000256" key="11">
    <source>
        <dbReference type="ARBA" id="ARBA00047899"/>
    </source>
</evidence>
<evidence type="ECO:0000256" key="14">
    <source>
        <dbReference type="SAM" id="MobiDB-lite"/>
    </source>
</evidence>
<dbReference type="Pfam" id="PF00069">
    <property type="entry name" value="Pkinase"/>
    <property type="match status" value="1"/>
</dbReference>
<evidence type="ECO:0000256" key="7">
    <source>
        <dbReference type="ARBA" id="ARBA00022741"/>
    </source>
</evidence>
<dbReference type="GO" id="GO:0005525">
    <property type="term" value="F:GTP binding"/>
    <property type="evidence" value="ECO:0007669"/>
    <property type="project" value="UniProtKB-KW"/>
</dbReference>
<dbReference type="InterPro" id="IPR011009">
    <property type="entry name" value="Kinase-like_dom_sf"/>
</dbReference>
<dbReference type="Gene3D" id="1.25.10.10">
    <property type="entry name" value="Leucine-rich Repeat Variant"/>
    <property type="match status" value="2"/>
</dbReference>
<dbReference type="InterPro" id="IPR027417">
    <property type="entry name" value="P-loop_NTPase"/>
</dbReference>
<proteinExistence type="predicted"/>
<feature type="domain" description="Roc" evidence="16">
    <location>
        <begin position="1320"/>
        <end position="1501"/>
    </location>
</feature>
<dbReference type="InterPro" id="IPR056602">
    <property type="entry name" value="Beta-prop_LRRK2"/>
</dbReference>
<dbReference type="InterPro" id="IPR016024">
    <property type="entry name" value="ARM-type_fold"/>
</dbReference>
<evidence type="ECO:0000259" key="16">
    <source>
        <dbReference type="PROSITE" id="PS51424"/>
    </source>
</evidence>
<keyword evidence="10" id="KW-0342">GTP-binding</keyword>
<dbReference type="Gene3D" id="3.30.70.1390">
    <property type="entry name" value="ROC domain from the Parkinson's disease-associated leucine-rich repeat kinase 2"/>
    <property type="match status" value="1"/>
</dbReference>
<dbReference type="InterPro" id="IPR036322">
    <property type="entry name" value="WD40_repeat_dom_sf"/>
</dbReference>
<dbReference type="Pfam" id="PF13855">
    <property type="entry name" value="LRR_8"/>
    <property type="match status" value="1"/>
</dbReference>
<dbReference type="Gene3D" id="3.30.200.20">
    <property type="entry name" value="Phosphorylase Kinase, domain 1"/>
    <property type="match status" value="1"/>
</dbReference>
<dbReference type="SUPFAM" id="SSF56112">
    <property type="entry name" value="Protein kinase-like (PK-like)"/>
    <property type="match status" value="1"/>
</dbReference>
<dbReference type="SUPFAM" id="SSF48371">
    <property type="entry name" value="ARM repeat"/>
    <property type="match status" value="2"/>
</dbReference>
<protein>
    <recommendedName>
        <fullName evidence="2">non-specific serine/threonine protein kinase</fullName>
        <ecNumber evidence="2">2.7.11.1</ecNumber>
    </recommendedName>
</protein>
<dbReference type="InterPro" id="IPR001611">
    <property type="entry name" value="Leu-rich_rpt"/>
</dbReference>
<dbReference type="GO" id="GO:0004674">
    <property type="term" value="F:protein serine/threonine kinase activity"/>
    <property type="evidence" value="ECO:0007669"/>
    <property type="project" value="UniProtKB-KW"/>
</dbReference>
<evidence type="ECO:0000256" key="5">
    <source>
        <dbReference type="ARBA" id="ARBA00022679"/>
    </source>
</evidence>
<dbReference type="PROSITE" id="PS51424">
    <property type="entry name" value="ROC"/>
    <property type="match status" value="1"/>
</dbReference>
<keyword evidence="4" id="KW-0433">Leucine-rich repeat</keyword>
<dbReference type="Gene3D" id="3.40.50.300">
    <property type="entry name" value="P-loop containing nucleotide triphosphate hydrolases"/>
    <property type="match status" value="1"/>
</dbReference>
<dbReference type="InterPro" id="IPR017441">
    <property type="entry name" value="Protein_kinase_ATP_BS"/>
</dbReference>
<dbReference type="GO" id="GO:0005524">
    <property type="term" value="F:ATP binding"/>
    <property type="evidence" value="ECO:0007669"/>
    <property type="project" value="UniProtKB-UniRule"/>
</dbReference>
<evidence type="ECO:0000256" key="8">
    <source>
        <dbReference type="ARBA" id="ARBA00022777"/>
    </source>
</evidence>
<dbReference type="InterPro" id="IPR003591">
    <property type="entry name" value="Leu-rich_rpt_typical-subtyp"/>
</dbReference>
<dbReference type="FunFam" id="1.10.510.10:FF:001216">
    <property type="entry name" value="Leucine-rich repeat kinase 2"/>
    <property type="match status" value="1"/>
</dbReference>
<gene>
    <name evidence="17" type="ORF">ABG768_018455</name>
</gene>
<evidence type="ECO:0000256" key="3">
    <source>
        <dbReference type="ARBA" id="ARBA00022527"/>
    </source>
</evidence>
<evidence type="ECO:0000256" key="2">
    <source>
        <dbReference type="ARBA" id="ARBA00012513"/>
    </source>
</evidence>
<dbReference type="PROSITE" id="PS00107">
    <property type="entry name" value="PROTEIN_KINASE_ATP"/>
    <property type="match status" value="1"/>
</dbReference>
<evidence type="ECO:0000256" key="13">
    <source>
        <dbReference type="PROSITE-ProRule" id="PRU10141"/>
    </source>
</evidence>
<dbReference type="Pfam" id="PF25497">
    <property type="entry name" value="COR-B"/>
    <property type="match status" value="1"/>
</dbReference>
<dbReference type="Pfam" id="PF00560">
    <property type="entry name" value="LRR_1"/>
    <property type="match status" value="1"/>
</dbReference>
<evidence type="ECO:0000313" key="17">
    <source>
        <dbReference type="EMBL" id="KAK9952637.1"/>
    </source>
</evidence>
<dbReference type="Pfam" id="PF23744">
    <property type="entry name" value="ARM_LRRK2"/>
    <property type="match status" value="1"/>
</dbReference>
<dbReference type="InterPro" id="IPR051420">
    <property type="entry name" value="Ser_Thr_Kinases_DiverseReg"/>
</dbReference>
<keyword evidence="18" id="KW-1185">Reference proteome</keyword>
<dbReference type="Pfam" id="PF08477">
    <property type="entry name" value="Roc"/>
    <property type="match status" value="1"/>
</dbReference>
<keyword evidence="5" id="KW-0808">Transferase</keyword>
<dbReference type="PROSITE" id="PS50011">
    <property type="entry name" value="PROTEIN_KINASE_DOM"/>
    <property type="match status" value="1"/>
</dbReference>
<dbReference type="GO" id="GO:0007154">
    <property type="term" value="P:cell communication"/>
    <property type="evidence" value="ECO:0007669"/>
    <property type="project" value="UniProtKB-ARBA"/>
</dbReference>
<dbReference type="Gene3D" id="3.80.10.10">
    <property type="entry name" value="Ribonuclease Inhibitor"/>
    <property type="match status" value="2"/>
</dbReference>
<dbReference type="Pfam" id="PF16095">
    <property type="entry name" value="COR-A"/>
    <property type="match status" value="1"/>
</dbReference>
<evidence type="ECO:0000313" key="18">
    <source>
        <dbReference type="Proteomes" id="UP001479290"/>
    </source>
</evidence>
<dbReference type="EMBL" id="JAWDJR010000024">
    <property type="protein sequence ID" value="KAK9952637.1"/>
    <property type="molecule type" value="Genomic_DNA"/>
</dbReference>
<keyword evidence="3" id="KW-0723">Serine/threonine-protein kinase</keyword>
<dbReference type="SMART" id="SM00364">
    <property type="entry name" value="LRR_BAC"/>
    <property type="match status" value="8"/>
</dbReference>
<dbReference type="Gene3D" id="2.130.10.10">
    <property type="entry name" value="YVTN repeat-like/Quinoprotein amine dehydrogenase"/>
    <property type="match status" value="1"/>
</dbReference>
<dbReference type="InterPro" id="IPR032171">
    <property type="entry name" value="COR-A"/>
</dbReference>
<dbReference type="InterPro" id="IPR008271">
    <property type="entry name" value="Ser/Thr_kinase_AS"/>
</dbReference>
<evidence type="ECO:0000256" key="4">
    <source>
        <dbReference type="ARBA" id="ARBA00022614"/>
    </source>
</evidence>
<comment type="catalytic activity">
    <reaction evidence="11">
        <text>L-threonyl-[protein] + ATP = O-phospho-L-threonyl-[protein] + ADP + H(+)</text>
        <dbReference type="Rhea" id="RHEA:46608"/>
        <dbReference type="Rhea" id="RHEA-COMP:11060"/>
        <dbReference type="Rhea" id="RHEA-COMP:11605"/>
        <dbReference type="ChEBI" id="CHEBI:15378"/>
        <dbReference type="ChEBI" id="CHEBI:30013"/>
        <dbReference type="ChEBI" id="CHEBI:30616"/>
        <dbReference type="ChEBI" id="CHEBI:61977"/>
        <dbReference type="ChEBI" id="CHEBI:456216"/>
        <dbReference type="EC" id="2.7.11.1"/>
    </reaction>
</comment>
<keyword evidence="9 13" id="KW-0067">ATP-binding</keyword>
<accession>A0AAW1YUA8</accession>
<evidence type="ECO:0000256" key="9">
    <source>
        <dbReference type="ARBA" id="ARBA00022840"/>
    </source>
</evidence>
<reference evidence="17 18" key="1">
    <citation type="submission" date="2024-05" db="EMBL/GenBank/DDBJ databases">
        <title>A high-quality chromosomal-level genome assembly of Topmouth culter (Culter alburnus).</title>
        <authorList>
            <person name="Zhao H."/>
        </authorList>
    </citation>
    <scope>NUCLEOTIDE SEQUENCE [LARGE SCALE GENOMIC DNA]</scope>
    <source>
        <strain evidence="17">CATC2023</strain>
        <tissue evidence="17">Muscle</tissue>
    </source>
</reference>
<dbReference type="Proteomes" id="UP001479290">
    <property type="component" value="Unassembled WGS sequence"/>
</dbReference>
<keyword evidence="8" id="KW-0418">Kinase</keyword>
<dbReference type="SMART" id="SM00369">
    <property type="entry name" value="LRR_TYP"/>
    <property type="match status" value="8"/>
</dbReference>
<comment type="caution">
    <text evidence="17">The sequence shown here is derived from an EMBL/GenBank/DDBJ whole genome shotgun (WGS) entry which is preliminary data.</text>
</comment>
<sequence>MADKEELGIRLKKLLVRLNLQEGKQLGTMVQIIQDLLFLSHTDHCVELFADQNVHVPLMLVLSSHFNNKVQQVGWSLLCRLMEICPTTLDSLTNPVDYDFIEVHKQILKVLSVYNKDSKMMMVGLRALALLLKSGEIVMQVLDEEEVDVFFLVLEAMRSFSDREEVQLQGCAALQLLLQTVSEDHLVEFIEKKDHEVVLNALSRFMDSENVVLQVLRVLILLADPASNVEILMSKNVKCYSLTCQAMDMWLDSESIQEAGCCLLRNFTSESYYNMLVLNGVHKVAVKACVSYPENATVQIAALSCLSALVECIVQNEGLDKEWTEEDEVERKVLVNKEATQAEEMLVWREACYTALERHAEDATVQEAACWALNSLLLHCKMSNNVELEGRPPLHTLIMAAMLLHSSSVRVFQATSCTLRTLIQHHSRMRALLLSLGIHFNIVDLMRKHASSSEVCESACKLLHTLFQGARASLDEGALVLGQILIALKAHNFVPEVQLEGLRASLVLLNPDRSLREHGNSVADPDTVGVSLRVLKNQCVLEGAHTVYLEALNRFISSKEIQECGLGVLSALADCSGAVDLMCQQGAIDTVLHTLQMFPQERDIHYWALSLLFHLISKKKLSRSVGPVLASVLVSSVRQHKEDTVMHLKGFQVVWKLLDTCSNAAAWLQKEAFEKEIFQVLREKTAEQRRDPLQGMSCLCLSKMVADTEIMYMLLERACEDRDVDMAECLIKLGADINKKTKSDSLIYQVCDRGAPLALLELLVSAGVHEQQLRGALTVCVRRGEDHAVTLLLGRLGLDHTNNALCLGSFRLGQMKATWLSALLSECRTPTSNKNSKGQRLARQILSLQRRKGFLRVESRLQSDVSTSGYFTDEESDDSHISLDESLVFVFDDLESDGSDGPPHGLLLFNDSPEVGRKPAWRHSRRRRANSEGSHREMDASIPLHKRFNSHNTKGQGFIESLTPGALPLATDKDPIRLLDLSGNELSNLSCLMDVSSLKRQMENLLRLDLSSNSLSEFPSVLCQSLRSLTRLDLQGNQLQSLPGELLRLPALSALNVSRNCIGPLLLLDPNVHSLTLRQLNLSFNQITVFPFQLGQAMDKLEELSLEGNQISELSLPLCLAELKVLDVSKNQVKMVSDNFLTECLKMETFIASANQISSLSHLPSKITTIKLSQNNFTSVPEIITNLPYLRSVDMRNNSISLLLGPAFWVSVNLRELMFSHNHISALDLSGPVYKWARLEKLHLSSNKLTEIPPQIGMLEDLTSLDVSQNEGLRSFPDEMGKLVHLWDLPLDGLQLQLDLKHIGSKTKDIIRFFQQRLKKAVPYYRMKLIVVGSPCSGKSSLIQQLMRLKRSQWRSDQHTVGVSVRNWPIRNKEKRNMLLNVWELSGAEECSGFHPHFMSSRALYLVLYDLKKGTSEIDAIKPWLFNIKAVAGQSPVILVGTHADVCEERHLQECVLKLREELLSQPGFPVIKDSHMLCACEESESISRLRKAIYRELIEFKIQGQPVMGQLIPDCYVELERRVLQESLCVPSEFPVLWHSRLLEIIQETQLQLEEGELPHAIHFLSEAGVLLHFDDPVLQLKDLYFIDPQWLCNVISQTLTLRSFGQWDSTRGVVQRSAVEKFLDKNHCFPKNHLTQYFKLLEKFQIALPFGDDQLLIPSSLSDHRPEIELPHCENSEVIIRLYEMPYFPMGYWSRQISRLLEVSAFLLYGTEKALRPNRIYWRKGIYLSWSAEAYCLVEALPLEESSASFIKITVPCSRKGRVLFGQVVDHIDSLLEEWFPGLLATDVHGTGETLLKKWALYSFSDGQNCQKMLLEDLLSNINADGLLVNPEDPSCTLPISQISPDLVLSDQPSSTILDPEQLEMELSKEYLLGDGGFGSVYKAVYKNEEVAVKIFNKHASALYVHRLVRQELAVLGRLCHPSLVGLLAAGCNPHILVMELAPCGSLDSLFERENGSLSWKLQHRIALHVADGLRYLHSSMIIYRDLKPHNVLLFNLKTDAEFIAKITDYGIAQYCCSMGVRSSEGTPGFRAPEVARGNVIYNVQADVFSFGLLLYDLLTYGERISDGMKFPSEFDEVAVQGKLPDPVKDYGCSPWPGFESLMRDCLKENPQDRPTSAQVFDRLNSAEMLCLMRELNLMSLPGECFAVSSAGGGTNRGTNTHVWIGGGSSSQKVGCVTSLDLETGGRLSQEIDSSPVLCMVIIRAPGSCNDWLVAGTQSGSLIIMDTINAEVLHCLKSVNDSVTSLYFHTDQQRCLKNYLLVGTANGTLVVYEDSVLKVKNGGPVKTLQVGDVNTPLMCIGPSNHPQERKALWAACGTRVILFSVEYNIYRSIDTKPKQLLPKQGRVSSDACISRLVVDKHVYVSKTRSHTVEVWDKKTERMVNLIDCTQLLGLSSTKKSKAQDEDQHRQMVPSLAIVKALLVQHSGTLWIGTKTGHILLVDISSCQLLQTFSPRCDSIRCMGSAVLETLNRKNVVLVLGRRQRMPQDQIKMQLAEDSVLTVWSSSLPLEVRDLIRHCELRDKITSKMRETLHN</sequence>
<name>A0AAW1YUA8_CULAL</name>
<dbReference type="GO" id="GO:0005737">
    <property type="term" value="C:cytoplasm"/>
    <property type="evidence" value="ECO:0007669"/>
    <property type="project" value="UniProtKB-ARBA"/>
</dbReference>
<dbReference type="Pfam" id="PF23748">
    <property type="entry name" value="Beta-prop_LRRK2"/>
    <property type="match status" value="1"/>
</dbReference>
<comment type="cofactor">
    <cofactor evidence="1">
        <name>Mg(2+)</name>
        <dbReference type="ChEBI" id="CHEBI:18420"/>
    </cofactor>
</comment>
<comment type="catalytic activity">
    <reaction evidence="12">
        <text>L-seryl-[protein] + ATP = O-phospho-L-seryl-[protein] + ADP + H(+)</text>
        <dbReference type="Rhea" id="RHEA:17989"/>
        <dbReference type="Rhea" id="RHEA-COMP:9863"/>
        <dbReference type="Rhea" id="RHEA-COMP:11604"/>
        <dbReference type="ChEBI" id="CHEBI:15378"/>
        <dbReference type="ChEBI" id="CHEBI:29999"/>
        <dbReference type="ChEBI" id="CHEBI:30616"/>
        <dbReference type="ChEBI" id="CHEBI:83421"/>
        <dbReference type="ChEBI" id="CHEBI:456216"/>
        <dbReference type="EC" id="2.7.11.1"/>
    </reaction>
</comment>
<dbReference type="SUPFAM" id="SSF52058">
    <property type="entry name" value="L domain-like"/>
    <property type="match status" value="1"/>
</dbReference>
<keyword evidence="6" id="KW-0677">Repeat</keyword>
<dbReference type="EC" id="2.7.11.1" evidence="2"/>
<evidence type="ECO:0000259" key="15">
    <source>
        <dbReference type="PROSITE" id="PS50011"/>
    </source>
</evidence>
<dbReference type="SUPFAM" id="SSF48403">
    <property type="entry name" value="Ankyrin repeat"/>
    <property type="match status" value="1"/>
</dbReference>
<dbReference type="PROSITE" id="PS51450">
    <property type="entry name" value="LRR"/>
    <property type="match status" value="4"/>
</dbReference>
<dbReference type="InterPro" id="IPR057263">
    <property type="entry name" value="COR-B"/>
</dbReference>
<dbReference type="SMART" id="SM00220">
    <property type="entry name" value="S_TKc"/>
    <property type="match status" value="1"/>
</dbReference>
<feature type="compositionally biased region" description="Basic residues" evidence="14">
    <location>
        <begin position="919"/>
        <end position="928"/>
    </location>
</feature>